<comment type="subcellular location">
    <subcellularLocation>
        <location evidence="1">Membrane</location>
        <topology evidence="1">Multi-pass membrane protein</topology>
    </subcellularLocation>
</comment>
<dbReference type="Proteomes" id="UP001501565">
    <property type="component" value="Unassembled WGS sequence"/>
</dbReference>
<keyword evidence="12" id="KW-1185">Reference proteome</keyword>
<evidence type="ECO:0000256" key="5">
    <source>
        <dbReference type="ARBA" id="ARBA00022692"/>
    </source>
</evidence>
<evidence type="ECO:0000256" key="9">
    <source>
        <dbReference type="SAM" id="Phobius"/>
    </source>
</evidence>
<keyword evidence="6 9" id="KW-1133">Transmembrane helix</keyword>
<gene>
    <name evidence="11" type="ORF">GCM10022277_05460</name>
</gene>
<reference evidence="12" key="1">
    <citation type="journal article" date="2019" name="Int. J. Syst. Evol. Microbiol.">
        <title>The Global Catalogue of Microorganisms (GCM) 10K type strain sequencing project: providing services to taxonomists for standard genome sequencing and annotation.</title>
        <authorList>
            <consortium name="The Broad Institute Genomics Platform"/>
            <consortium name="The Broad Institute Genome Sequencing Center for Infectious Disease"/>
            <person name="Wu L."/>
            <person name="Ma J."/>
        </authorList>
    </citation>
    <scope>NUCLEOTIDE SEQUENCE [LARGE SCALE GENOMIC DNA]</scope>
    <source>
        <strain evidence="12">JCM 17551</strain>
    </source>
</reference>
<feature type="domain" description="Cation/H+ exchanger transmembrane" evidence="10">
    <location>
        <begin position="18"/>
        <end position="374"/>
    </location>
</feature>
<keyword evidence="8 9" id="KW-0472">Membrane</keyword>
<dbReference type="RefSeq" id="WP_344795241.1">
    <property type="nucleotide sequence ID" value="NZ_BAABBN010000004.1"/>
</dbReference>
<feature type="transmembrane region" description="Helical" evidence="9">
    <location>
        <begin position="87"/>
        <end position="110"/>
    </location>
</feature>
<dbReference type="Gene3D" id="1.20.1530.20">
    <property type="match status" value="1"/>
</dbReference>
<name>A0ABP7M2R0_9GAMM</name>
<evidence type="ECO:0000256" key="2">
    <source>
        <dbReference type="ARBA" id="ARBA00005551"/>
    </source>
</evidence>
<feature type="transmembrane region" description="Helical" evidence="9">
    <location>
        <begin position="272"/>
        <end position="289"/>
    </location>
</feature>
<comment type="similarity">
    <text evidence="2">Belongs to the monovalent cation:proton antiporter 2 (CPA2) transporter (TC 2.A.37) family.</text>
</comment>
<feature type="transmembrane region" description="Helical" evidence="9">
    <location>
        <begin position="188"/>
        <end position="207"/>
    </location>
</feature>
<feature type="transmembrane region" description="Helical" evidence="9">
    <location>
        <begin position="337"/>
        <end position="354"/>
    </location>
</feature>
<feature type="transmembrane region" description="Helical" evidence="9">
    <location>
        <begin position="6"/>
        <end position="24"/>
    </location>
</feature>
<keyword evidence="7" id="KW-0406">Ion transport</keyword>
<dbReference type="PANTHER" id="PTHR42751:SF3">
    <property type="entry name" value="SODIUM_GLUTAMATE SYMPORTER"/>
    <property type="match status" value="1"/>
</dbReference>
<dbReference type="InterPro" id="IPR006153">
    <property type="entry name" value="Cation/H_exchanger_TM"/>
</dbReference>
<keyword evidence="5 9" id="KW-0812">Transmembrane</keyword>
<feature type="transmembrane region" description="Helical" evidence="9">
    <location>
        <begin position="31"/>
        <end position="47"/>
    </location>
</feature>
<accession>A0ABP7M2R0</accession>
<keyword evidence="3" id="KW-0813">Transport</keyword>
<evidence type="ECO:0000256" key="4">
    <source>
        <dbReference type="ARBA" id="ARBA00022449"/>
    </source>
</evidence>
<keyword evidence="4" id="KW-0050">Antiport</keyword>
<sequence>MDHTDITFYFFVIFTGSAALATLAMFGRQPLLIAYIVLGALLGPYGFELIDDPTLISDLAHIGIVFLLYLLGLDMQPNKLVNMLKKATLVAIASSAIFAFAGFSFASLFGYSDIEALVIGLAMMFSSTIIGIKLLPTTALHHKHVGELVTGLLLLQDLIAILVLIAIQSLSNQSAGEGMNLFSMIKPLLMLPLLILVAWAAVKWVIIPLLIKFDSIQEFMFLITIGWCLGLAELAKFLGLSTEIGAFVAGVTMALTPIAQFVALTLKPLRDFFLVLFFFSLGASFNLGLLPDVWLPSVILAAIFLVLKPLVFRFLLFKMEESQNMGWEVGFRLGQNSEFALLVAFLALGTGMIGNEAAHVIQATAIITFLISTYLVITRYPSPIAMTDKLRRD</sequence>
<evidence type="ECO:0000256" key="8">
    <source>
        <dbReference type="ARBA" id="ARBA00023136"/>
    </source>
</evidence>
<protein>
    <submittedName>
        <fullName evidence="11">Cation:proton antiporter</fullName>
    </submittedName>
</protein>
<feature type="transmembrane region" description="Helical" evidence="9">
    <location>
        <begin position="244"/>
        <end position="265"/>
    </location>
</feature>
<evidence type="ECO:0000256" key="6">
    <source>
        <dbReference type="ARBA" id="ARBA00022989"/>
    </source>
</evidence>
<evidence type="ECO:0000256" key="7">
    <source>
        <dbReference type="ARBA" id="ARBA00023065"/>
    </source>
</evidence>
<evidence type="ECO:0000259" key="10">
    <source>
        <dbReference type="Pfam" id="PF00999"/>
    </source>
</evidence>
<evidence type="ECO:0000313" key="11">
    <source>
        <dbReference type="EMBL" id="GAA3913770.1"/>
    </source>
</evidence>
<dbReference type="PANTHER" id="PTHR42751">
    <property type="entry name" value="SODIUM/HYDROGEN EXCHANGER FAMILY/TRKA DOMAIN PROTEIN"/>
    <property type="match status" value="1"/>
</dbReference>
<proteinExistence type="inferred from homology"/>
<feature type="transmembrane region" description="Helical" evidence="9">
    <location>
        <begin position="148"/>
        <end position="168"/>
    </location>
</feature>
<feature type="transmembrane region" description="Helical" evidence="9">
    <location>
        <begin position="116"/>
        <end position="136"/>
    </location>
</feature>
<feature type="transmembrane region" description="Helical" evidence="9">
    <location>
        <begin position="59"/>
        <end position="75"/>
    </location>
</feature>
<comment type="caution">
    <text evidence="11">The sequence shown here is derived from an EMBL/GenBank/DDBJ whole genome shotgun (WGS) entry which is preliminary data.</text>
</comment>
<dbReference type="EMBL" id="BAABBN010000004">
    <property type="protein sequence ID" value="GAA3913770.1"/>
    <property type="molecule type" value="Genomic_DNA"/>
</dbReference>
<evidence type="ECO:0000256" key="1">
    <source>
        <dbReference type="ARBA" id="ARBA00004141"/>
    </source>
</evidence>
<dbReference type="Pfam" id="PF00999">
    <property type="entry name" value="Na_H_Exchanger"/>
    <property type="match status" value="1"/>
</dbReference>
<organism evidence="11 12">
    <name type="scientific">Litoribacillus peritrichatus</name>
    <dbReference type="NCBI Taxonomy" id="718191"/>
    <lineage>
        <taxon>Bacteria</taxon>
        <taxon>Pseudomonadati</taxon>
        <taxon>Pseudomonadota</taxon>
        <taxon>Gammaproteobacteria</taxon>
        <taxon>Oceanospirillales</taxon>
        <taxon>Oceanospirillaceae</taxon>
        <taxon>Litoribacillus</taxon>
    </lineage>
</organism>
<dbReference type="InterPro" id="IPR038770">
    <property type="entry name" value="Na+/solute_symporter_sf"/>
</dbReference>
<evidence type="ECO:0000313" key="12">
    <source>
        <dbReference type="Proteomes" id="UP001501565"/>
    </source>
</evidence>
<feature type="transmembrane region" description="Helical" evidence="9">
    <location>
        <begin position="295"/>
        <end position="316"/>
    </location>
</feature>
<evidence type="ECO:0000256" key="3">
    <source>
        <dbReference type="ARBA" id="ARBA00022448"/>
    </source>
</evidence>
<feature type="transmembrane region" description="Helical" evidence="9">
    <location>
        <begin position="360"/>
        <end position="377"/>
    </location>
</feature>